<evidence type="ECO:0000259" key="11">
    <source>
        <dbReference type="Pfam" id="PF05572"/>
    </source>
</evidence>
<comment type="similarity">
    <text evidence="1">Belongs to the peptidase M43B family.</text>
</comment>
<dbReference type="PANTHER" id="PTHR47466">
    <property type="match status" value="1"/>
</dbReference>
<evidence type="ECO:0000256" key="5">
    <source>
        <dbReference type="ARBA" id="ARBA00022801"/>
    </source>
</evidence>
<dbReference type="InterPro" id="IPR024079">
    <property type="entry name" value="MetalloPept_cat_dom_sf"/>
</dbReference>
<proteinExistence type="inferred from homology"/>
<dbReference type="SUPFAM" id="SSF55486">
    <property type="entry name" value="Metalloproteases ('zincins'), catalytic domain"/>
    <property type="match status" value="1"/>
</dbReference>
<organism evidence="12 13">
    <name type="scientific">Leucosporidium creatinivorum</name>
    <dbReference type="NCBI Taxonomy" id="106004"/>
    <lineage>
        <taxon>Eukaryota</taxon>
        <taxon>Fungi</taxon>
        <taxon>Dikarya</taxon>
        <taxon>Basidiomycota</taxon>
        <taxon>Pucciniomycotina</taxon>
        <taxon>Microbotryomycetes</taxon>
        <taxon>Leucosporidiales</taxon>
        <taxon>Leucosporidium</taxon>
    </lineage>
</organism>
<keyword evidence="4 10" id="KW-0732">Signal</keyword>
<feature type="signal peptide" evidence="10">
    <location>
        <begin position="1"/>
        <end position="19"/>
    </location>
</feature>
<evidence type="ECO:0000313" key="13">
    <source>
        <dbReference type="Proteomes" id="UP000193467"/>
    </source>
</evidence>
<keyword evidence="5" id="KW-0378">Hydrolase</keyword>
<dbReference type="OrthoDB" id="536211at2759"/>
<keyword evidence="8" id="KW-1015">Disulfide bond</keyword>
<keyword evidence="2" id="KW-0645">Protease</keyword>
<dbReference type="GO" id="GO:0008237">
    <property type="term" value="F:metallopeptidase activity"/>
    <property type="evidence" value="ECO:0007669"/>
    <property type="project" value="UniProtKB-KW"/>
</dbReference>
<evidence type="ECO:0000256" key="10">
    <source>
        <dbReference type="SAM" id="SignalP"/>
    </source>
</evidence>
<dbReference type="PANTHER" id="PTHR47466:SF1">
    <property type="entry name" value="METALLOPROTEASE MEP1 (AFU_ORTHOLOGUE AFUA_1G07730)-RELATED"/>
    <property type="match status" value="1"/>
</dbReference>
<evidence type="ECO:0000256" key="6">
    <source>
        <dbReference type="ARBA" id="ARBA00022833"/>
    </source>
</evidence>
<dbReference type="Proteomes" id="UP000193467">
    <property type="component" value="Unassembled WGS sequence"/>
</dbReference>
<name>A0A1Y2G2C3_9BASI</name>
<evidence type="ECO:0000256" key="1">
    <source>
        <dbReference type="ARBA" id="ARBA00008721"/>
    </source>
</evidence>
<dbReference type="CDD" id="cd04275">
    <property type="entry name" value="ZnMc_pappalysin_like"/>
    <property type="match status" value="1"/>
</dbReference>
<dbReference type="EMBL" id="MCGR01000005">
    <property type="protein sequence ID" value="ORY89761.1"/>
    <property type="molecule type" value="Genomic_DNA"/>
</dbReference>
<reference evidence="12 13" key="1">
    <citation type="submission" date="2016-07" db="EMBL/GenBank/DDBJ databases">
        <title>Pervasive Adenine N6-methylation of Active Genes in Fungi.</title>
        <authorList>
            <consortium name="DOE Joint Genome Institute"/>
            <person name="Mondo S.J."/>
            <person name="Dannebaum R.O."/>
            <person name="Kuo R.C."/>
            <person name="Labutti K."/>
            <person name="Haridas S."/>
            <person name="Kuo A."/>
            <person name="Salamov A."/>
            <person name="Ahrendt S.R."/>
            <person name="Lipzen A."/>
            <person name="Sullivan W."/>
            <person name="Andreopoulos W.B."/>
            <person name="Clum A."/>
            <person name="Lindquist E."/>
            <person name="Daum C."/>
            <person name="Ramamoorthy G.K."/>
            <person name="Gryganskyi A."/>
            <person name="Culley D."/>
            <person name="Magnuson J.K."/>
            <person name="James T.Y."/>
            <person name="O'Malley M.A."/>
            <person name="Stajich J.E."/>
            <person name="Spatafora J.W."/>
            <person name="Visel A."/>
            <person name="Grigoriev I.V."/>
        </authorList>
    </citation>
    <scope>NUCLEOTIDE SEQUENCE [LARGE SCALE GENOMIC DNA]</scope>
    <source>
        <strain evidence="12 13">62-1032</strain>
    </source>
</reference>
<keyword evidence="3" id="KW-0479">Metal-binding</keyword>
<dbReference type="STRING" id="106004.A0A1Y2G2C3"/>
<evidence type="ECO:0000256" key="4">
    <source>
        <dbReference type="ARBA" id="ARBA00022729"/>
    </source>
</evidence>
<evidence type="ECO:0000256" key="3">
    <source>
        <dbReference type="ARBA" id="ARBA00022723"/>
    </source>
</evidence>
<evidence type="ECO:0000256" key="8">
    <source>
        <dbReference type="ARBA" id="ARBA00023157"/>
    </source>
</evidence>
<dbReference type="InterPro" id="IPR008754">
    <property type="entry name" value="Peptidase_M43"/>
</dbReference>
<protein>
    <recommendedName>
        <fullName evidence="11">Peptidase M43 pregnancy-associated plasma-A domain-containing protein</fullName>
    </recommendedName>
</protein>
<feature type="domain" description="Peptidase M43 pregnancy-associated plasma-A" evidence="11">
    <location>
        <begin position="181"/>
        <end position="298"/>
    </location>
</feature>
<gene>
    <name evidence="12" type="ORF">BCR35DRAFT_300224</name>
</gene>
<comment type="caution">
    <text evidence="12">The sequence shown here is derived from an EMBL/GenBank/DDBJ whole genome shotgun (WGS) entry which is preliminary data.</text>
</comment>
<dbReference type="GO" id="GO:0006508">
    <property type="term" value="P:proteolysis"/>
    <property type="evidence" value="ECO:0007669"/>
    <property type="project" value="UniProtKB-KW"/>
</dbReference>
<evidence type="ECO:0000256" key="9">
    <source>
        <dbReference type="SAM" id="MobiDB-lite"/>
    </source>
</evidence>
<evidence type="ECO:0000256" key="7">
    <source>
        <dbReference type="ARBA" id="ARBA00023049"/>
    </source>
</evidence>
<keyword evidence="7" id="KW-0482">Metalloprotease</keyword>
<keyword evidence="13" id="KW-1185">Reference proteome</keyword>
<evidence type="ECO:0000313" key="12">
    <source>
        <dbReference type="EMBL" id="ORY89761.1"/>
    </source>
</evidence>
<dbReference type="Gene3D" id="3.40.390.10">
    <property type="entry name" value="Collagenase (Catalytic Domain)"/>
    <property type="match status" value="1"/>
</dbReference>
<dbReference type="GO" id="GO:0046872">
    <property type="term" value="F:metal ion binding"/>
    <property type="evidence" value="ECO:0007669"/>
    <property type="project" value="UniProtKB-KW"/>
</dbReference>
<feature type="region of interest" description="Disordered" evidence="9">
    <location>
        <begin position="241"/>
        <end position="263"/>
    </location>
</feature>
<dbReference type="InParanoid" id="A0A1Y2G2C3"/>
<feature type="chain" id="PRO_5012011139" description="Peptidase M43 pregnancy-associated plasma-A domain-containing protein" evidence="10">
    <location>
        <begin position="20"/>
        <end position="305"/>
    </location>
</feature>
<accession>A0A1Y2G2C3</accession>
<evidence type="ECO:0000256" key="2">
    <source>
        <dbReference type="ARBA" id="ARBA00022670"/>
    </source>
</evidence>
<sequence>MHFAAKLFAVSSLLATALAAPNTGGPQLKVVSDPRRCGTSDVVDTVVEKVVAPLVADLEAKIAALRPSDSSRAPVTAAVATKTINVYFHVIRSSTALSGGSLSASSISSQISALNQHYAAYGFQFVLAGTDYTTNANWFQAAGPDTSYQTAMKTALRKGGAGDLNLYSVGFKTGSGQGLLGYATFPWSYSSNPKDDGVVFLYSSVPGGSTANYNQGKTATHEVGHWLGLLHTFQGGCTGSGDGVSDTAPEASPASGCPTGRDTCSGGGVDPITNYLDYSYDSCMDNFTSGQATRMVAMSSQYRGL</sequence>
<keyword evidence="6" id="KW-0862">Zinc</keyword>
<dbReference type="Pfam" id="PF05572">
    <property type="entry name" value="Peptidase_M43"/>
    <property type="match status" value="1"/>
</dbReference>
<dbReference type="AlphaFoldDB" id="A0A1Y2G2C3"/>